<reference key="2">
    <citation type="submission" date="2011-05" db="EMBL/GenBank/DDBJ databases">
        <title>The Genome Sequence of Magnaporthe oryzae 70-15.</title>
        <authorList>
            <consortium name="The Broad Institute Genome Sequencing Platform"/>
            <person name="Ma L.-J."/>
            <person name="Dead R."/>
            <person name="Young S.K."/>
            <person name="Zeng Q."/>
            <person name="Gargeya S."/>
            <person name="Fitzgerald M."/>
            <person name="Haas B."/>
            <person name="Abouelleil A."/>
            <person name="Alvarado L."/>
            <person name="Arachchi H.M."/>
            <person name="Berlin A."/>
            <person name="Brown A."/>
            <person name="Chapman S.B."/>
            <person name="Chen Z."/>
            <person name="Dunbar C."/>
            <person name="Freedman E."/>
            <person name="Gearin G."/>
            <person name="Gellesch M."/>
            <person name="Goldberg J."/>
            <person name="Griggs A."/>
            <person name="Gujja S."/>
            <person name="Heiman D."/>
            <person name="Howarth C."/>
            <person name="Larson L."/>
            <person name="Lui A."/>
            <person name="MacDonald P.J.P."/>
            <person name="Mehta T."/>
            <person name="Montmayeur A."/>
            <person name="Murphy C."/>
            <person name="Neiman D."/>
            <person name="Pearson M."/>
            <person name="Priest M."/>
            <person name="Roberts A."/>
            <person name="Saif S."/>
            <person name="Shea T."/>
            <person name="Shenoy N."/>
            <person name="Sisk P."/>
            <person name="Stolte C."/>
            <person name="Sykes S."/>
            <person name="Yandava C."/>
            <person name="Wortman J."/>
            <person name="Nusbaum C."/>
            <person name="Birren B."/>
        </authorList>
    </citation>
    <scope>NUCLEOTIDE SEQUENCE</scope>
    <source>
        <strain>70-15</strain>
    </source>
</reference>
<dbReference type="OMA" id="WLESAMV"/>
<evidence type="ECO:0000313" key="3">
    <source>
        <dbReference type="Proteomes" id="UP000009058"/>
    </source>
</evidence>
<accession>G4NA84</accession>
<evidence type="ECO:0000313" key="2">
    <source>
        <dbReference type="EMBL" id="EHA49634.1"/>
    </source>
</evidence>
<reference evidence="2 3" key="1">
    <citation type="journal article" date="2005" name="Nature">
        <title>The genome sequence of the rice blast fungus Magnaporthe grisea.</title>
        <authorList>
            <person name="Dean R.A."/>
            <person name="Talbot N.J."/>
            <person name="Ebbole D.J."/>
            <person name="Farman M.L."/>
            <person name="Mitchell T.K."/>
            <person name="Orbach M.J."/>
            <person name="Thon M."/>
            <person name="Kulkarni R."/>
            <person name="Xu J.R."/>
            <person name="Pan H."/>
            <person name="Read N.D."/>
            <person name="Lee Y.H."/>
            <person name="Carbone I."/>
            <person name="Brown D."/>
            <person name="Oh Y.Y."/>
            <person name="Donofrio N."/>
            <person name="Jeong J.S."/>
            <person name="Soanes D.M."/>
            <person name="Djonovic S."/>
            <person name="Kolomiets E."/>
            <person name="Rehmeyer C."/>
            <person name="Li W."/>
            <person name="Harding M."/>
            <person name="Kim S."/>
            <person name="Lebrun M.H."/>
            <person name="Bohnert H."/>
            <person name="Coughlan S."/>
            <person name="Butler J."/>
            <person name="Calvo S."/>
            <person name="Ma L.J."/>
            <person name="Nicol R."/>
            <person name="Purcell S."/>
            <person name="Nusbaum C."/>
            <person name="Galagan J.E."/>
            <person name="Birren B.W."/>
        </authorList>
    </citation>
    <scope>NUCLEOTIDE SEQUENCE [LARGE SCALE GENOMIC DNA]</scope>
    <source>
        <strain evidence="3">70-15 / ATCC MYA-4617 / FGSC 8958</strain>
    </source>
</reference>
<name>G4NA84_PYRO7</name>
<organism evidence="2 3">
    <name type="scientific">Pyricularia oryzae (strain 70-15 / ATCC MYA-4617 / FGSC 8958)</name>
    <name type="common">Rice blast fungus</name>
    <name type="synonym">Magnaporthe oryzae</name>
    <dbReference type="NCBI Taxonomy" id="242507"/>
    <lineage>
        <taxon>Eukaryota</taxon>
        <taxon>Fungi</taxon>
        <taxon>Dikarya</taxon>
        <taxon>Ascomycota</taxon>
        <taxon>Pezizomycotina</taxon>
        <taxon>Sordariomycetes</taxon>
        <taxon>Sordariomycetidae</taxon>
        <taxon>Magnaporthales</taxon>
        <taxon>Pyriculariaceae</taxon>
        <taxon>Pyricularia</taxon>
    </lineage>
</organism>
<feature type="transmembrane region" description="Helical" evidence="1">
    <location>
        <begin position="512"/>
        <end position="532"/>
    </location>
</feature>
<dbReference type="RefSeq" id="XP_003715953.1">
    <property type="nucleotide sequence ID" value="XM_003715905.1"/>
</dbReference>
<gene>
    <name evidence="2" type="ORF">MGG_08453</name>
</gene>
<dbReference type="KEGG" id="mgr:MGG_08453"/>
<protein>
    <submittedName>
        <fullName evidence="2">Uncharacterized protein</fullName>
    </submittedName>
</protein>
<dbReference type="GeneID" id="2678753"/>
<dbReference type="EMBL" id="CM001234">
    <property type="protein sequence ID" value="EHA49634.1"/>
    <property type="molecule type" value="Genomic_DNA"/>
</dbReference>
<proteinExistence type="predicted"/>
<keyword evidence="1" id="KW-1133">Transmembrane helix</keyword>
<dbReference type="Proteomes" id="UP000009058">
    <property type="component" value="Chromosome 4"/>
</dbReference>
<sequence length="553" mass="61103">MYADFPAAEKQTCCEVDYLQIGNLAEGLLGTIDYVASSLGILFFDDSLHKTSLSVASSLVTASMEEEALPDAPIEVRSYGQNDYHRYEAEALRGTHLCVGSKRVGEVSIDCKYHYERTQVGVLGQRKKPAGIIYMDITFHQTQGYWLESAMVYITIGEDDTSDTSYILARSKKAKKNRTRRQLEADVAVQMTQHYGPRYLTGNETSRTEAEESHFVPTLGIAANELGGVGFIRSSSQERKGCWTFKGSVVPPPGCSGLRTLQWEFRANRLEPDQDAPHDYCTAFAFEHSRKPLYMRVEIDGKLYNKAKSFRHSAAMFSSRLGGRDRSTVARLDMFGQRAPRKQLDEIADGLDKAMQMANLDRTPVKMPGSTMVTFSEGGLRQGTASRLANGLQGRHDPLIEALRTQAEDGTGIDDGLAQRLWLATNDPRLEPTPAQLPDAAVTARVPTDPPITATTEITQAITTTAAPTEHTEAAYKHPDSEVSQLLESEIVIIVLKLFIRINGAFGDASRALFLLITKVFVAFLMKIPGLWGIKTRVSGIQVTSKAGRNHRE</sequence>
<evidence type="ECO:0000256" key="1">
    <source>
        <dbReference type="SAM" id="Phobius"/>
    </source>
</evidence>
<dbReference type="HOGENOM" id="CLU_492637_0_0_1"/>
<keyword evidence="1" id="KW-0472">Membrane</keyword>
<dbReference type="AlphaFoldDB" id="G4NA84"/>
<dbReference type="OrthoDB" id="3922785at2759"/>
<dbReference type="eggNOG" id="ENOG502SJ4R">
    <property type="taxonomic scope" value="Eukaryota"/>
</dbReference>
<keyword evidence="3" id="KW-1185">Reference proteome</keyword>
<dbReference type="InParanoid" id="G4NA84"/>
<keyword evidence="1" id="KW-0812">Transmembrane</keyword>
<dbReference type="VEuPathDB" id="FungiDB:MGG_08453"/>